<evidence type="ECO:0000256" key="5">
    <source>
        <dbReference type="ARBA" id="ARBA00022792"/>
    </source>
</evidence>
<evidence type="ECO:0000256" key="11">
    <source>
        <dbReference type="ARBA" id="ARBA00048778"/>
    </source>
</evidence>
<dbReference type="Pfam" id="PF08740">
    <property type="entry name" value="BCS1_N"/>
    <property type="match status" value="1"/>
</dbReference>
<keyword evidence="4 12" id="KW-0547">Nucleotide-binding</keyword>
<dbReference type="InterPro" id="IPR027417">
    <property type="entry name" value="P-loop_NTPase"/>
</dbReference>
<feature type="domain" description="BCS1 N-terminal" evidence="15">
    <location>
        <begin position="52"/>
        <end position="223"/>
    </location>
</feature>
<dbReference type="SMART" id="SM01024">
    <property type="entry name" value="BCS1_N"/>
    <property type="match status" value="1"/>
</dbReference>
<evidence type="ECO:0000256" key="6">
    <source>
        <dbReference type="ARBA" id="ARBA00022801"/>
    </source>
</evidence>
<dbReference type="GO" id="GO:0016887">
    <property type="term" value="F:ATP hydrolysis activity"/>
    <property type="evidence" value="ECO:0007669"/>
    <property type="project" value="InterPro"/>
</dbReference>
<evidence type="ECO:0000256" key="10">
    <source>
        <dbReference type="ARBA" id="ARBA00023136"/>
    </source>
</evidence>
<dbReference type="InterPro" id="IPR003959">
    <property type="entry name" value="ATPase_AAA_core"/>
</dbReference>
<dbReference type="OrthoDB" id="10251412at2759"/>
<feature type="compositionally biased region" description="Polar residues" evidence="13">
    <location>
        <begin position="326"/>
        <end position="344"/>
    </location>
</feature>
<dbReference type="GO" id="GO:0005524">
    <property type="term" value="F:ATP binding"/>
    <property type="evidence" value="ECO:0007669"/>
    <property type="project" value="UniProtKB-KW"/>
</dbReference>
<protein>
    <submittedName>
        <fullName evidence="16">Mitochondrial chaperone bcs1</fullName>
    </submittedName>
</protein>
<keyword evidence="17" id="KW-1185">Reference proteome</keyword>
<dbReference type="Pfam" id="PF00004">
    <property type="entry name" value="AAA"/>
    <property type="match status" value="1"/>
</dbReference>
<evidence type="ECO:0000259" key="15">
    <source>
        <dbReference type="SMART" id="SM01024"/>
    </source>
</evidence>
<gene>
    <name evidence="16" type="ORF">CC78DRAFT_83263</name>
</gene>
<sequence length="498" mass="56541">MASISNANLSHVQSLLSGQIPLLDFVFPGLMPTTSTVQPLTDVPTIYGRLLCLCALFLLFGKYASEHIGNLLETYFISRIEVPYNDEAYDMLIFWVRSQPFARTARASLAMVDPKSPTHSDGFGSYANKKLLHYSPCNGRCYFWHKRHLFVFERKRNQGEFGFTREEACISYFGRNPNVLRELLDECRQYYLGLVKNKTCVFEHEGNRWKSSKSRNKRNMSTVIIDNKLKEMLLGDVAEFLDPKTRTWYTARGFPYQRGYLLYGPPGTGKSSLGLSIAGHFDLDVYVLTMSSLNDHSLKTLFAELPQHCIVLLEDVDAAGVHRTQDGNTDASQSLGQNGSPQRSTDGKVSLSTFLNVLDGLASPEGRVLIMTTNHIERLDPALVRPGRVDKKIEFQLADEDMLSQLFFFVYDLQLEASAIDAGQQKITRDNEMLVFAEEFVAKIPKREFSPAEIMSLLLAYKRSPCQAIASVDAWMEKIREERKVMRSNSWMLHDDDN</sequence>
<keyword evidence="5" id="KW-0999">Mitochondrion inner membrane</keyword>
<evidence type="ECO:0000256" key="4">
    <source>
        <dbReference type="ARBA" id="ARBA00022741"/>
    </source>
</evidence>
<comment type="catalytic activity">
    <reaction evidence="11">
        <text>ATP + H2O = ADP + phosphate + H(+)</text>
        <dbReference type="Rhea" id="RHEA:13065"/>
        <dbReference type="ChEBI" id="CHEBI:15377"/>
        <dbReference type="ChEBI" id="CHEBI:15378"/>
        <dbReference type="ChEBI" id="CHEBI:30616"/>
        <dbReference type="ChEBI" id="CHEBI:43474"/>
        <dbReference type="ChEBI" id="CHEBI:456216"/>
    </reaction>
    <physiologicalReaction direction="left-to-right" evidence="11">
        <dbReference type="Rhea" id="RHEA:13066"/>
    </physiologicalReaction>
</comment>
<dbReference type="SMART" id="SM00382">
    <property type="entry name" value="AAA"/>
    <property type="match status" value="1"/>
</dbReference>
<comment type="caution">
    <text evidence="16">The sequence shown here is derived from an EMBL/GenBank/DDBJ whole genome shotgun (WGS) entry which is preliminary data.</text>
</comment>
<dbReference type="Proteomes" id="UP000800093">
    <property type="component" value="Unassembled WGS sequence"/>
</dbReference>
<dbReference type="SUPFAM" id="SSF52540">
    <property type="entry name" value="P-loop containing nucleoside triphosphate hydrolases"/>
    <property type="match status" value="1"/>
</dbReference>
<reference evidence="17" key="1">
    <citation type="journal article" date="2020" name="Stud. Mycol.">
        <title>101 Dothideomycetes genomes: A test case for predicting lifestyles and emergence of pathogens.</title>
        <authorList>
            <person name="Haridas S."/>
            <person name="Albert R."/>
            <person name="Binder M."/>
            <person name="Bloem J."/>
            <person name="LaButti K."/>
            <person name="Salamov A."/>
            <person name="Andreopoulos B."/>
            <person name="Baker S."/>
            <person name="Barry K."/>
            <person name="Bills G."/>
            <person name="Bluhm B."/>
            <person name="Cannon C."/>
            <person name="Castanera R."/>
            <person name="Culley D."/>
            <person name="Daum C."/>
            <person name="Ezra D."/>
            <person name="Gonzalez J."/>
            <person name="Henrissat B."/>
            <person name="Kuo A."/>
            <person name="Liang C."/>
            <person name="Lipzen A."/>
            <person name="Lutzoni F."/>
            <person name="Magnuson J."/>
            <person name="Mondo S."/>
            <person name="Nolan M."/>
            <person name="Ohm R."/>
            <person name="Pangilinan J."/>
            <person name="Park H.-J."/>
            <person name="Ramirez L."/>
            <person name="Alfaro M."/>
            <person name="Sun H."/>
            <person name="Tritt A."/>
            <person name="Yoshinaga Y."/>
            <person name="Zwiers L.-H."/>
            <person name="Turgeon B."/>
            <person name="Goodwin S."/>
            <person name="Spatafora J."/>
            <person name="Crous P."/>
            <person name="Grigoriev I."/>
        </authorList>
    </citation>
    <scope>NUCLEOTIDE SEQUENCE [LARGE SCALE GENOMIC DNA]</scope>
    <source>
        <strain evidence="17">CBS 304.66</strain>
    </source>
</reference>
<organism evidence="16 17">
    <name type="scientific">Lojkania enalia</name>
    <dbReference type="NCBI Taxonomy" id="147567"/>
    <lineage>
        <taxon>Eukaryota</taxon>
        <taxon>Fungi</taxon>
        <taxon>Dikarya</taxon>
        <taxon>Ascomycota</taxon>
        <taxon>Pezizomycotina</taxon>
        <taxon>Dothideomycetes</taxon>
        <taxon>Pleosporomycetidae</taxon>
        <taxon>Pleosporales</taxon>
        <taxon>Pleosporales incertae sedis</taxon>
        <taxon>Lojkania</taxon>
    </lineage>
</organism>
<dbReference type="GO" id="GO:0005743">
    <property type="term" value="C:mitochondrial inner membrane"/>
    <property type="evidence" value="ECO:0007669"/>
    <property type="project" value="UniProtKB-SubCell"/>
</dbReference>
<evidence type="ECO:0000256" key="7">
    <source>
        <dbReference type="ARBA" id="ARBA00022840"/>
    </source>
</evidence>
<dbReference type="InterPro" id="IPR014851">
    <property type="entry name" value="BCS1_N"/>
</dbReference>
<comment type="subcellular location">
    <subcellularLocation>
        <location evidence="1">Mitochondrion inner membrane</location>
        <topology evidence="1">Single-pass membrane protein</topology>
    </subcellularLocation>
</comment>
<keyword evidence="7 12" id="KW-0067">ATP-binding</keyword>
<keyword evidence="8" id="KW-1133">Transmembrane helix</keyword>
<name>A0A9P4K0N8_9PLEO</name>
<evidence type="ECO:0000256" key="9">
    <source>
        <dbReference type="ARBA" id="ARBA00023128"/>
    </source>
</evidence>
<dbReference type="InterPro" id="IPR003960">
    <property type="entry name" value="ATPase_AAA_CS"/>
</dbReference>
<dbReference type="Gene3D" id="3.40.50.300">
    <property type="entry name" value="P-loop containing nucleotide triphosphate hydrolases"/>
    <property type="match status" value="1"/>
</dbReference>
<evidence type="ECO:0000313" key="17">
    <source>
        <dbReference type="Proteomes" id="UP000800093"/>
    </source>
</evidence>
<keyword evidence="9" id="KW-0496">Mitochondrion</keyword>
<dbReference type="InterPro" id="IPR003593">
    <property type="entry name" value="AAA+_ATPase"/>
</dbReference>
<evidence type="ECO:0000256" key="2">
    <source>
        <dbReference type="ARBA" id="ARBA00007448"/>
    </source>
</evidence>
<proteinExistence type="inferred from homology"/>
<evidence type="ECO:0000313" key="16">
    <source>
        <dbReference type="EMBL" id="KAF2259157.1"/>
    </source>
</evidence>
<evidence type="ECO:0000256" key="1">
    <source>
        <dbReference type="ARBA" id="ARBA00004434"/>
    </source>
</evidence>
<dbReference type="InterPro" id="IPR050747">
    <property type="entry name" value="Mitochondrial_chaperone_BCS1"/>
</dbReference>
<dbReference type="InterPro" id="IPR057495">
    <property type="entry name" value="AAA_lid_BCS1"/>
</dbReference>
<feature type="domain" description="AAA+ ATPase" evidence="14">
    <location>
        <begin position="256"/>
        <end position="399"/>
    </location>
</feature>
<dbReference type="PANTHER" id="PTHR23070">
    <property type="entry name" value="BCS1 AAA-TYPE ATPASE"/>
    <property type="match status" value="1"/>
</dbReference>
<evidence type="ECO:0000256" key="3">
    <source>
        <dbReference type="ARBA" id="ARBA00022692"/>
    </source>
</evidence>
<feature type="region of interest" description="Disordered" evidence="13">
    <location>
        <begin position="323"/>
        <end position="347"/>
    </location>
</feature>
<comment type="similarity">
    <text evidence="2">Belongs to the AAA ATPase family. BCS1 subfamily.</text>
</comment>
<evidence type="ECO:0000259" key="14">
    <source>
        <dbReference type="SMART" id="SM00382"/>
    </source>
</evidence>
<dbReference type="EMBL" id="ML986719">
    <property type="protein sequence ID" value="KAF2259157.1"/>
    <property type="molecule type" value="Genomic_DNA"/>
</dbReference>
<dbReference type="PROSITE" id="PS00674">
    <property type="entry name" value="AAA"/>
    <property type="match status" value="1"/>
</dbReference>
<keyword evidence="3" id="KW-0812">Transmembrane</keyword>
<accession>A0A9P4K0N8</accession>
<keyword evidence="10" id="KW-0472">Membrane</keyword>
<dbReference type="Pfam" id="PF25426">
    <property type="entry name" value="AAA_lid_BCS1"/>
    <property type="match status" value="1"/>
</dbReference>
<evidence type="ECO:0000256" key="12">
    <source>
        <dbReference type="RuleBase" id="RU003651"/>
    </source>
</evidence>
<keyword evidence="6" id="KW-0378">Hydrolase</keyword>
<evidence type="ECO:0000256" key="13">
    <source>
        <dbReference type="SAM" id="MobiDB-lite"/>
    </source>
</evidence>
<dbReference type="AlphaFoldDB" id="A0A9P4K0N8"/>
<evidence type="ECO:0000256" key="8">
    <source>
        <dbReference type="ARBA" id="ARBA00022989"/>
    </source>
</evidence>